<dbReference type="Gene3D" id="3.50.50.60">
    <property type="entry name" value="FAD/NAD(P)-binding domain"/>
    <property type="match status" value="1"/>
</dbReference>
<organism evidence="2 3">
    <name type="scientific">Amnibacterium setariae</name>
    <dbReference type="NCBI Taxonomy" id="2306585"/>
    <lineage>
        <taxon>Bacteria</taxon>
        <taxon>Bacillati</taxon>
        <taxon>Actinomycetota</taxon>
        <taxon>Actinomycetes</taxon>
        <taxon>Micrococcales</taxon>
        <taxon>Microbacteriaceae</taxon>
        <taxon>Amnibacterium</taxon>
    </lineage>
</organism>
<dbReference type="SUPFAM" id="SSF51905">
    <property type="entry name" value="FAD/NAD(P)-binding domain"/>
    <property type="match status" value="1"/>
</dbReference>
<dbReference type="Proteomes" id="UP000265742">
    <property type="component" value="Unassembled WGS sequence"/>
</dbReference>
<name>A0A3A1U3H5_9MICO</name>
<keyword evidence="3" id="KW-1185">Reference proteome</keyword>
<sequence>MPQTVFDRPVDSRLVDAALADTRPGSFWLDRTPGERHPALTADLDCDLLVVGGGYTGLWTALQAKRRSPASRVVVLEARTNGWAASGRNGGFAEASLTHGESNGRTRFASDYDALDADGLANLDAMEADVLGFARNANWERTGVYGVATEPHQVPWMEEDADGDRGFYLDGPAMRAAVASPTYLAGVERPRDAALVDPARLVDALANACATAGVELFEHSPVLGIERADRGVVARTAAARVRADRVALATNAFPTLLKRLRLFTVPVYDYVLMTEPLSAADRAAIGWEGRQGVADSANQFHYYRLTDDDRILWGGYDAIYHYGGRIRPEYEERPETFRKLAGHFQTTFPQLEHVRFTHRWAGAIDTCSRFCAFFGTAWGGRVTYALGFTGLGVAATHYAADVMLDLLEGKETRATTNEMVRSTPLPFPPEPATWPAVQATRFALDRADHREGRRGAFLRTLDAVGLGFDS</sequence>
<reference evidence="3" key="1">
    <citation type="submission" date="2018-09" db="EMBL/GenBank/DDBJ databases">
        <authorList>
            <person name="Kim I."/>
        </authorList>
    </citation>
    <scope>NUCLEOTIDE SEQUENCE [LARGE SCALE GENOMIC DNA]</scope>
    <source>
        <strain evidence="3">DD4a</strain>
    </source>
</reference>
<evidence type="ECO:0000313" key="2">
    <source>
        <dbReference type="EMBL" id="RIX28397.1"/>
    </source>
</evidence>
<dbReference type="OrthoDB" id="9805852at2"/>
<dbReference type="EMBL" id="QXTG01000002">
    <property type="protein sequence ID" value="RIX28397.1"/>
    <property type="molecule type" value="Genomic_DNA"/>
</dbReference>
<dbReference type="GO" id="GO:0005737">
    <property type="term" value="C:cytoplasm"/>
    <property type="evidence" value="ECO:0007669"/>
    <property type="project" value="TreeGrafter"/>
</dbReference>
<dbReference type="Pfam" id="PF01266">
    <property type="entry name" value="DAO"/>
    <property type="match status" value="1"/>
</dbReference>
<dbReference type="Gene3D" id="3.30.9.10">
    <property type="entry name" value="D-Amino Acid Oxidase, subunit A, domain 2"/>
    <property type="match status" value="1"/>
</dbReference>
<dbReference type="AlphaFoldDB" id="A0A3A1U3H5"/>
<evidence type="ECO:0000259" key="1">
    <source>
        <dbReference type="Pfam" id="PF01266"/>
    </source>
</evidence>
<dbReference type="RefSeq" id="WP_119482707.1">
    <property type="nucleotide sequence ID" value="NZ_QXTG01000002.1"/>
</dbReference>
<gene>
    <name evidence="2" type="ORF">D1781_13260</name>
</gene>
<dbReference type="PANTHER" id="PTHR13847:SF281">
    <property type="entry name" value="FAD DEPENDENT OXIDOREDUCTASE DOMAIN-CONTAINING PROTEIN"/>
    <property type="match status" value="1"/>
</dbReference>
<dbReference type="InterPro" id="IPR006076">
    <property type="entry name" value="FAD-dep_OxRdtase"/>
</dbReference>
<feature type="domain" description="FAD dependent oxidoreductase" evidence="1">
    <location>
        <begin position="47"/>
        <end position="405"/>
    </location>
</feature>
<protein>
    <submittedName>
        <fullName evidence="2">FAD-dependent oxidoreductase</fullName>
    </submittedName>
</protein>
<dbReference type="PANTHER" id="PTHR13847">
    <property type="entry name" value="SARCOSINE DEHYDROGENASE-RELATED"/>
    <property type="match status" value="1"/>
</dbReference>
<proteinExistence type="predicted"/>
<accession>A0A3A1U3H5</accession>
<dbReference type="InterPro" id="IPR036188">
    <property type="entry name" value="FAD/NAD-bd_sf"/>
</dbReference>
<evidence type="ECO:0000313" key="3">
    <source>
        <dbReference type="Proteomes" id="UP000265742"/>
    </source>
</evidence>
<comment type="caution">
    <text evidence="2">The sequence shown here is derived from an EMBL/GenBank/DDBJ whole genome shotgun (WGS) entry which is preliminary data.</text>
</comment>